<proteinExistence type="predicted"/>
<reference evidence="3" key="3">
    <citation type="journal article" date="2010" name="Genome Res.">
        <title>Population genomic sequencing of Coccidioides fungi reveals recent hybridization and transposon control.</title>
        <authorList>
            <person name="Neafsey D.E."/>
            <person name="Barker B.M."/>
            <person name="Sharpton T.J."/>
            <person name="Stajich J.E."/>
            <person name="Park D.J."/>
            <person name="Whiston E."/>
            <person name="Hung C.-Y."/>
            <person name="McMahan C."/>
            <person name="White J."/>
            <person name="Sykes S."/>
            <person name="Heiman D."/>
            <person name="Young S."/>
            <person name="Zeng Q."/>
            <person name="Abouelleil A."/>
            <person name="Aftuck L."/>
            <person name="Bessette D."/>
            <person name="Brown A."/>
            <person name="FitzGerald M."/>
            <person name="Lui A."/>
            <person name="Macdonald J.P."/>
            <person name="Priest M."/>
            <person name="Orbach M.J."/>
            <person name="Galgiani J.N."/>
            <person name="Kirkland T.N."/>
            <person name="Cole G.T."/>
            <person name="Birren B.W."/>
            <person name="Henn M.R."/>
            <person name="Taylor J.W."/>
            <person name="Rounsley S.D."/>
        </authorList>
    </citation>
    <scope>NUCLEOTIDE SEQUENCE [LARGE SCALE GENOMIC DNA]</scope>
    <source>
        <strain evidence="3">RMSCC 3488</strain>
    </source>
</reference>
<protein>
    <submittedName>
        <fullName evidence="2">Uncharacterized protein</fullName>
    </submittedName>
</protein>
<dbReference type="AlphaFoldDB" id="A0A0J6FHA3"/>
<sequence length="127" mass="13804">MDTLKKGWKEVPALSKVNRKFGGVGARDPQVPEQASKDLIGSLVGFQILGRESRNNSVFDISPHKPFPPPFITSRDRSDEGIGLVPPSTSTEGALFHKQLSDTMIGHVGGNWDICKGQCSQQDESGR</sequence>
<accession>A0A0J6FHA3</accession>
<dbReference type="VEuPathDB" id="FungiDB:CPAG_05054"/>
<reference evidence="2 3" key="1">
    <citation type="submission" date="2007-06" db="EMBL/GenBank/DDBJ databases">
        <title>The Genome Sequence of Coccidioides posadasii RMSCC_3488.</title>
        <authorList>
            <consortium name="Coccidioides Genome Resources Consortium"/>
            <consortium name="The Broad Institute Genome Sequencing Platform"/>
            <person name="Henn M.R."/>
            <person name="Sykes S."/>
            <person name="Young S."/>
            <person name="Jaffe D."/>
            <person name="Berlin A."/>
            <person name="Alvarez P."/>
            <person name="Butler J."/>
            <person name="Gnerre S."/>
            <person name="Grabherr M."/>
            <person name="Mauceli E."/>
            <person name="Brockman W."/>
            <person name="Kodira C."/>
            <person name="Alvarado L."/>
            <person name="Zeng Q."/>
            <person name="Crawford M."/>
            <person name="Antoine C."/>
            <person name="Devon K."/>
            <person name="Galgiani J."/>
            <person name="Orsborn K."/>
            <person name="Lewis M.L."/>
            <person name="Nusbaum C."/>
            <person name="Galagan J."/>
            <person name="Birren B."/>
        </authorList>
    </citation>
    <scope>NUCLEOTIDE SEQUENCE [LARGE SCALE GENOMIC DNA]</scope>
    <source>
        <strain evidence="2 3">RMSCC 3488</strain>
    </source>
</reference>
<evidence type="ECO:0000256" key="1">
    <source>
        <dbReference type="SAM" id="MobiDB-lite"/>
    </source>
</evidence>
<evidence type="ECO:0000313" key="3">
    <source>
        <dbReference type="Proteomes" id="UP000054567"/>
    </source>
</evidence>
<gene>
    <name evidence="2" type="ORF">CPAG_05054</name>
</gene>
<reference evidence="3" key="2">
    <citation type="journal article" date="2009" name="Genome Res.">
        <title>Comparative genomic analyses of the human fungal pathogens Coccidioides and their relatives.</title>
        <authorList>
            <person name="Sharpton T.J."/>
            <person name="Stajich J.E."/>
            <person name="Rounsley S.D."/>
            <person name="Gardner M.J."/>
            <person name="Wortman J.R."/>
            <person name="Jordar V.S."/>
            <person name="Maiti R."/>
            <person name="Kodira C.D."/>
            <person name="Neafsey D.E."/>
            <person name="Zeng Q."/>
            <person name="Hung C.-Y."/>
            <person name="McMahan C."/>
            <person name="Muszewska A."/>
            <person name="Grynberg M."/>
            <person name="Mandel M.A."/>
            <person name="Kellner E.M."/>
            <person name="Barker B.M."/>
            <person name="Galgiani J.N."/>
            <person name="Orbach M.J."/>
            <person name="Kirkland T.N."/>
            <person name="Cole G.T."/>
            <person name="Henn M.R."/>
            <person name="Birren B.W."/>
            <person name="Taylor J.W."/>
        </authorList>
    </citation>
    <scope>NUCLEOTIDE SEQUENCE [LARGE SCALE GENOMIC DNA]</scope>
    <source>
        <strain evidence="3">RMSCC 3488</strain>
    </source>
</reference>
<name>A0A0J6FHA3_COCPO</name>
<feature type="region of interest" description="Disordered" evidence="1">
    <location>
        <begin position="57"/>
        <end position="90"/>
    </location>
</feature>
<dbReference type="EMBL" id="DS268111">
    <property type="protein sequence ID" value="KMM68730.1"/>
    <property type="molecule type" value="Genomic_DNA"/>
</dbReference>
<evidence type="ECO:0000313" key="2">
    <source>
        <dbReference type="EMBL" id="KMM68730.1"/>
    </source>
</evidence>
<organism evidence="2 3">
    <name type="scientific">Coccidioides posadasii RMSCC 3488</name>
    <dbReference type="NCBI Taxonomy" id="454284"/>
    <lineage>
        <taxon>Eukaryota</taxon>
        <taxon>Fungi</taxon>
        <taxon>Dikarya</taxon>
        <taxon>Ascomycota</taxon>
        <taxon>Pezizomycotina</taxon>
        <taxon>Eurotiomycetes</taxon>
        <taxon>Eurotiomycetidae</taxon>
        <taxon>Onygenales</taxon>
        <taxon>Onygenaceae</taxon>
        <taxon>Coccidioides</taxon>
    </lineage>
</organism>
<dbReference type="Proteomes" id="UP000054567">
    <property type="component" value="Unassembled WGS sequence"/>
</dbReference>